<keyword evidence="3" id="KW-1185">Reference proteome</keyword>
<reference evidence="2" key="1">
    <citation type="journal article" date="2018" name="DNA Res.">
        <title>Multiple hybrid de novo genome assembly of finger millet, an orphan allotetraploid crop.</title>
        <authorList>
            <person name="Hatakeyama M."/>
            <person name="Aluri S."/>
            <person name="Balachadran M.T."/>
            <person name="Sivarajan S.R."/>
            <person name="Patrignani A."/>
            <person name="Gruter S."/>
            <person name="Poveda L."/>
            <person name="Shimizu-Inatsugi R."/>
            <person name="Baeten J."/>
            <person name="Francoijs K.J."/>
            <person name="Nataraja K.N."/>
            <person name="Reddy Y.A.N."/>
            <person name="Phadnis S."/>
            <person name="Ravikumar R.L."/>
            <person name="Schlapbach R."/>
            <person name="Sreeman S.M."/>
            <person name="Shimizu K.K."/>
        </authorList>
    </citation>
    <scope>NUCLEOTIDE SEQUENCE</scope>
</reference>
<accession>A0AAV5EJG3</accession>
<comment type="caution">
    <text evidence="2">The sequence shown here is derived from an EMBL/GenBank/DDBJ whole genome shotgun (WGS) entry which is preliminary data.</text>
</comment>
<dbReference type="Proteomes" id="UP001054889">
    <property type="component" value="Unassembled WGS sequence"/>
</dbReference>
<gene>
    <name evidence="2" type="primary">gb11139</name>
    <name evidence="2" type="ORF">PR202_gb11139</name>
</gene>
<dbReference type="EMBL" id="BQKI01000076">
    <property type="protein sequence ID" value="GJN23488.1"/>
    <property type="molecule type" value="Genomic_DNA"/>
</dbReference>
<evidence type="ECO:0000313" key="2">
    <source>
        <dbReference type="EMBL" id="GJN23488.1"/>
    </source>
</evidence>
<reference evidence="2" key="2">
    <citation type="submission" date="2021-12" db="EMBL/GenBank/DDBJ databases">
        <title>Resequencing data analysis of finger millet.</title>
        <authorList>
            <person name="Hatakeyama M."/>
            <person name="Aluri S."/>
            <person name="Balachadran M.T."/>
            <person name="Sivarajan S.R."/>
            <person name="Poveda L."/>
            <person name="Shimizu-Inatsugi R."/>
            <person name="Schlapbach R."/>
            <person name="Sreeman S.M."/>
            <person name="Shimizu K.K."/>
        </authorList>
    </citation>
    <scope>NUCLEOTIDE SEQUENCE</scope>
</reference>
<dbReference type="AlphaFoldDB" id="A0AAV5EJG3"/>
<organism evidence="2 3">
    <name type="scientific">Eleusine coracana subsp. coracana</name>
    <dbReference type="NCBI Taxonomy" id="191504"/>
    <lineage>
        <taxon>Eukaryota</taxon>
        <taxon>Viridiplantae</taxon>
        <taxon>Streptophyta</taxon>
        <taxon>Embryophyta</taxon>
        <taxon>Tracheophyta</taxon>
        <taxon>Spermatophyta</taxon>
        <taxon>Magnoliopsida</taxon>
        <taxon>Liliopsida</taxon>
        <taxon>Poales</taxon>
        <taxon>Poaceae</taxon>
        <taxon>PACMAD clade</taxon>
        <taxon>Chloridoideae</taxon>
        <taxon>Cynodonteae</taxon>
        <taxon>Eleusininae</taxon>
        <taxon>Eleusine</taxon>
    </lineage>
</organism>
<feature type="region of interest" description="Disordered" evidence="1">
    <location>
        <begin position="74"/>
        <end position="116"/>
    </location>
</feature>
<name>A0AAV5EJG3_ELECO</name>
<evidence type="ECO:0000256" key="1">
    <source>
        <dbReference type="SAM" id="MobiDB-lite"/>
    </source>
</evidence>
<protein>
    <submittedName>
        <fullName evidence="2">Uncharacterized protein</fullName>
    </submittedName>
</protein>
<sequence>MTTPPLSSARGPRQICPAALCLIERAQVWWRRWRRKRSAPARAGPRRSSSPPFPSLAAALWHAQAPVARLCHASSSRGLASTPASAVRGPSPRLPASLRRLELPPRPPLRQPPSRARCRRVRSRCRIRLPARTRLPALARLHLSWPTHRNASEERG</sequence>
<proteinExistence type="predicted"/>
<evidence type="ECO:0000313" key="3">
    <source>
        <dbReference type="Proteomes" id="UP001054889"/>
    </source>
</evidence>
<feature type="compositionally biased region" description="Polar residues" evidence="1">
    <location>
        <begin position="74"/>
        <end position="84"/>
    </location>
</feature>